<name>A0ABD1D9D2_CULPP</name>
<accession>A0ABD1D9D2</accession>
<organism evidence="2 3">
    <name type="scientific">Culex pipiens pipiens</name>
    <name type="common">Northern house mosquito</name>
    <dbReference type="NCBI Taxonomy" id="38569"/>
    <lineage>
        <taxon>Eukaryota</taxon>
        <taxon>Metazoa</taxon>
        <taxon>Ecdysozoa</taxon>
        <taxon>Arthropoda</taxon>
        <taxon>Hexapoda</taxon>
        <taxon>Insecta</taxon>
        <taxon>Pterygota</taxon>
        <taxon>Neoptera</taxon>
        <taxon>Endopterygota</taxon>
        <taxon>Diptera</taxon>
        <taxon>Nematocera</taxon>
        <taxon>Culicoidea</taxon>
        <taxon>Culicidae</taxon>
        <taxon>Culicinae</taxon>
        <taxon>Culicini</taxon>
        <taxon>Culex</taxon>
        <taxon>Culex</taxon>
    </lineage>
</organism>
<sequence length="329" mass="35516">MLRAAFTDPFLEKACDGTRQAACTGCDSIKICTTSDPALEDTNPRAECPAATPHCSMSTSVAGAVCQKTPDASIAECAAGNANFKCTGVGFYPNPYSCQIYHYCSGPGAVPENYDCPTGYRFSSKAGACALSNIPCPTFSCKADNVDTLYQTLPADTQYYVYCAYDRAVTPAKLTDTFVFSCGQGATFSPTAGKCVFTCPKDGLFVNSANPTQYYQCYLMNYRYVYKDLVCAVDQNNIRMVPGPCWNPGWGALATTAAAVATGAKYLVMLEQEEQQQECFADACHVSLSSSDKVWNKRCGGGSIWGMIMGLRMILEEAPKIRTKSQKPQ</sequence>
<dbReference type="InterPro" id="IPR002557">
    <property type="entry name" value="Chitin-bd_dom"/>
</dbReference>
<dbReference type="Proteomes" id="UP001562425">
    <property type="component" value="Unassembled WGS sequence"/>
</dbReference>
<feature type="domain" description="Chitin-binding type-2" evidence="1">
    <location>
        <begin position="83"/>
        <end position="138"/>
    </location>
</feature>
<dbReference type="InterPro" id="IPR036508">
    <property type="entry name" value="Chitin-bd_dom_sf"/>
</dbReference>
<dbReference type="SMART" id="SM00494">
    <property type="entry name" value="ChtBD2"/>
    <property type="match status" value="2"/>
</dbReference>
<comment type="caution">
    <text evidence="2">The sequence shown here is derived from an EMBL/GenBank/DDBJ whole genome shotgun (WGS) entry which is preliminary data.</text>
</comment>
<dbReference type="PROSITE" id="PS50940">
    <property type="entry name" value="CHIT_BIND_II"/>
    <property type="match status" value="1"/>
</dbReference>
<dbReference type="AlphaFoldDB" id="A0ABD1D9D2"/>
<evidence type="ECO:0000313" key="3">
    <source>
        <dbReference type="Proteomes" id="UP001562425"/>
    </source>
</evidence>
<proteinExistence type="predicted"/>
<reference evidence="2 3" key="1">
    <citation type="submission" date="2024-05" db="EMBL/GenBank/DDBJ databases">
        <title>Culex pipiens pipiens assembly and annotation.</title>
        <authorList>
            <person name="Alout H."/>
            <person name="Durand T."/>
        </authorList>
    </citation>
    <scope>NUCLEOTIDE SEQUENCE [LARGE SCALE GENOMIC DNA]</scope>
    <source>
        <strain evidence="2">HA-2024</strain>
        <tissue evidence="2">Whole body</tissue>
    </source>
</reference>
<dbReference type="Pfam" id="PF01607">
    <property type="entry name" value="CBM_14"/>
    <property type="match status" value="1"/>
</dbReference>
<gene>
    <name evidence="2" type="ORF">pipiens_010658</name>
</gene>
<evidence type="ECO:0000259" key="1">
    <source>
        <dbReference type="PROSITE" id="PS50940"/>
    </source>
</evidence>
<keyword evidence="3" id="KW-1185">Reference proteome</keyword>
<dbReference type="SUPFAM" id="SSF57625">
    <property type="entry name" value="Invertebrate chitin-binding proteins"/>
    <property type="match status" value="1"/>
</dbReference>
<dbReference type="Gene3D" id="2.170.140.10">
    <property type="entry name" value="Chitin binding domain"/>
    <property type="match status" value="1"/>
</dbReference>
<dbReference type="EMBL" id="JBEHCU010006777">
    <property type="protein sequence ID" value="KAL1396251.1"/>
    <property type="molecule type" value="Genomic_DNA"/>
</dbReference>
<protein>
    <recommendedName>
        <fullName evidence="1">Chitin-binding type-2 domain-containing protein</fullName>
    </recommendedName>
</protein>
<evidence type="ECO:0000313" key="2">
    <source>
        <dbReference type="EMBL" id="KAL1396251.1"/>
    </source>
</evidence>